<protein>
    <submittedName>
        <fullName evidence="1">Uncharacterized protein</fullName>
    </submittedName>
</protein>
<comment type="caution">
    <text evidence="1">The sequence shown here is derived from an EMBL/GenBank/DDBJ whole genome shotgun (WGS) entry which is preliminary data.</text>
</comment>
<feature type="non-terminal residue" evidence="1">
    <location>
        <position position="1"/>
    </location>
</feature>
<dbReference type="AlphaFoldDB" id="A0A4U1EGM9"/>
<proteinExistence type="predicted"/>
<feature type="non-terminal residue" evidence="1">
    <location>
        <position position="109"/>
    </location>
</feature>
<gene>
    <name evidence="1" type="ORF">EI555_003598</name>
</gene>
<dbReference type="Proteomes" id="UP000308365">
    <property type="component" value="Unassembled WGS sequence"/>
</dbReference>
<organism evidence="1 2">
    <name type="scientific">Monodon monoceros</name>
    <name type="common">Narwhal</name>
    <name type="synonym">Ceratodon monodon</name>
    <dbReference type="NCBI Taxonomy" id="40151"/>
    <lineage>
        <taxon>Eukaryota</taxon>
        <taxon>Metazoa</taxon>
        <taxon>Chordata</taxon>
        <taxon>Craniata</taxon>
        <taxon>Vertebrata</taxon>
        <taxon>Euteleostomi</taxon>
        <taxon>Mammalia</taxon>
        <taxon>Eutheria</taxon>
        <taxon>Laurasiatheria</taxon>
        <taxon>Artiodactyla</taxon>
        <taxon>Whippomorpha</taxon>
        <taxon>Cetacea</taxon>
        <taxon>Odontoceti</taxon>
        <taxon>Monodontidae</taxon>
        <taxon>Monodon</taxon>
    </lineage>
</organism>
<dbReference type="EMBL" id="RWIC01001582">
    <property type="protein sequence ID" value="TKC35258.1"/>
    <property type="molecule type" value="Genomic_DNA"/>
</dbReference>
<dbReference type="SUPFAM" id="SSF47113">
    <property type="entry name" value="Histone-fold"/>
    <property type="match status" value="1"/>
</dbReference>
<evidence type="ECO:0000313" key="2">
    <source>
        <dbReference type="Proteomes" id="UP000308365"/>
    </source>
</evidence>
<dbReference type="GO" id="GO:0046982">
    <property type="term" value="F:protein heterodimerization activity"/>
    <property type="evidence" value="ECO:0007669"/>
    <property type="project" value="InterPro"/>
</dbReference>
<name>A0A4U1EGM9_MONMO</name>
<reference evidence="2" key="1">
    <citation type="journal article" date="2019" name="IScience">
        <title>Narwhal Genome Reveals Long-Term Low Genetic Diversity despite Current Large Abundance Size.</title>
        <authorList>
            <person name="Westbury M.V."/>
            <person name="Petersen B."/>
            <person name="Garde E."/>
            <person name="Heide-Jorgensen M.P."/>
            <person name="Lorenzen E.D."/>
        </authorList>
    </citation>
    <scope>NUCLEOTIDE SEQUENCE [LARGE SCALE GENOMIC DNA]</scope>
</reference>
<evidence type="ECO:0000313" key="1">
    <source>
        <dbReference type="EMBL" id="TKC35258.1"/>
    </source>
</evidence>
<sequence>RVFILLPKTNYSNGFLDAHIDVHLPRYIVPSMVSGYMIKALEYLTAEILELARNMAQDNKKACGDVTYRLPEDYIENNSVFLSNTVHASTPTYNDTEEFLQCITLNDTQ</sequence>
<dbReference type="InterPro" id="IPR009072">
    <property type="entry name" value="Histone-fold"/>
</dbReference>
<accession>A0A4U1EGM9</accession>
<dbReference type="Gene3D" id="1.10.20.10">
    <property type="entry name" value="Histone, subunit A"/>
    <property type="match status" value="1"/>
</dbReference>